<dbReference type="Proteomes" id="UP000182894">
    <property type="component" value="Unassembled WGS sequence"/>
</dbReference>
<evidence type="ECO:0000313" key="2">
    <source>
        <dbReference type="EMBL" id="SDG45906.1"/>
    </source>
</evidence>
<dbReference type="SUPFAM" id="SSF53474">
    <property type="entry name" value="alpha/beta-Hydrolases"/>
    <property type="match status" value="1"/>
</dbReference>
<dbReference type="AlphaFoldDB" id="A0A1G7UE83"/>
<reference evidence="3" key="1">
    <citation type="submission" date="2016-10" db="EMBL/GenBank/DDBJ databases">
        <authorList>
            <person name="Varghese N."/>
            <person name="Submissions S."/>
        </authorList>
    </citation>
    <scope>NUCLEOTIDE SEQUENCE [LARGE SCALE GENOMIC DNA]</scope>
    <source>
        <strain evidence="3">ATCC 700689</strain>
    </source>
</reference>
<organism evidence="2 3">
    <name type="scientific">Pseudomonas abietaniphila</name>
    <dbReference type="NCBI Taxonomy" id="89065"/>
    <lineage>
        <taxon>Bacteria</taxon>
        <taxon>Pseudomonadati</taxon>
        <taxon>Pseudomonadota</taxon>
        <taxon>Gammaproteobacteria</taxon>
        <taxon>Pseudomonadales</taxon>
        <taxon>Pseudomonadaceae</taxon>
        <taxon>Pseudomonas</taxon>
    </lineage>
</organism>
<gene>
    <name evidence="2" type="ORF">SAMN05216605_102146</name>
</gene>
<protein>
    <submittedName>
        <fullName evidence="2">Triacylglycerol lipase</fullName>
    </submittedName>
</protein>
<sequence>MYTEVTTKYPILLVHGLFGFERVGEFAMFHGIVQALEKAGCRVHVPAVSGVHDNETRGEQLLDQIERFLKRTGYLKINLIGHSQGALTSRYAAAVRPDWVASVTSVSGPNHGSEVADRVRRAFSPGEMPERLASRLTLGFAHFLALLGGNPELPQDPLLALDALTTEGVARFNSAYPQGLPLEWGGEGAERVDGVHYYSWSGCIQHPLISEGRNAFDPLHLALRSYTLLFEREAAFNDGLVGRYSSHLGKVIRSDYPMDHVDTINQTAGIVRKSIDPVKLYVDHAQLLFRKGL</sequence>
<dbReference type="STRING" id="89065.SAMN05216605_102146"/>
<evidence type="ECO:0000259" key="1">
    <source>
        <dbReference type="Pfam" id="PF00561"/>
    </source>
</evidence>
<evidence type="ECO:0000313" key="3">
    <source>
        <dbReference type="Proteomes" id="UP000182894"/>
    </source>
</evidence>
<name>A0A1G7UE83_9PSED</name>
<dbReference type="EMBL" id="FNCO01000002">
    <property type="protein sequence ID" value="SDG45906.1"/>
    <property type="molecule type" value="Genomic_DNA"/>
</dbReference>
<dbReference type="InterPro" id="IPR000073">
    <property type="entry name" value="AB_hydrolase_1"/>
</dbReference>
<dbReference type="InterPro" id="IPR029058">
    <property type="entry name" value="AB_hydrolase_fold"/>
</dbReference>
<dbReference type="RefSeq" id="WP_074750515.1">
    <property type="nucleotide sequence ID" value="NZ_FNCO01000002.1"/>
</dbReference>
<feature type="domain" description="AB hydrolase-1" evidence="1">
    <location>
        <begin position="9"/>
        <end position="202"/>
    </location>
</feature>
<keyword evidence="3" id="KW-1185">Reference proteome</keyword>
<dbReference type="OrthoDB" id="2004167at2"/>
<proteinExistence type="predicted"/>
<dbReference type="Gene3D" id="3.40.50.1820">
    <property type="entry name" value="alpha/beta hydrolase"/>
    <property type="match status" value="1"/>
</dbReference>
<accession>A0A1G7UE83</accession>
<dbReference type="Pfam" id="PF00561">
    <property type="entry name" value="Abhydrolase_1"/>
    <property type="match status" value="1"/>
</dbReference>